<dbReference type="GO" id="GO:0008168">
    <property type="term" value="F:methyltransferase activity"/>
    <property type="evidence" value="ECO:0007669"/>
    <property type="project" value="UniProtKB-KW"/>
</dbReference>
<evidence type="ECO:0000259" key="2">
    <source>
        <dbReference type="Pfam" id="PF13847"/>
    </source>
</evidence>
<comment type="caution">
    <text evidence="3">The sequence shown here is derived from an EMBL/GenBank/DDBJ whole genome shotgun (WGS) entry which is preliminary data.</text>
</comment>
<dbReference type="InterPro" id="IPR025714">
    <property type="entry name" value="Methyltranfer_dom"/>
</dbReference>
<organism evidence="3 4">
    <name type="scientific">Lentinula detonsa</name>
    <dbReference type="NCBI Taxonomy" id="2804962"/>
    <lineage>
        <taxon>Eukaryota</taxon>
        <taxon>Fungi</taxon>
        <taxon>Dikarya</taxon>
        <taxon>Basidiomycota</taxon>
        <taxon>Agaricomycotina</taxon>
        <taxon>Agaricomycetes</taxon>
        <taxon>Agaricomycetidae</taxon>
        <taxon>Agaricales</taxon>
        <taxon>Marasmiineae</taxon>
        <taxon>Omphalotaceae</taxon>
        <taxon>Lentinula</taxon>
    </lineage>
</organism>
<keyword evidence="3" id="KW-0808">Transferase</keyword>
<protein>
    <submittedName>
        <fullName evidence="3">S-adenosyl-L-methionine-dependent methyltransferase</fullName>
    </submittedName>
</protein>
<dbReference type="PANTHER" id="PTHR43591">
    <property type="entry name" value="METHYLTRANSFERASE"/>
    <property type="match status" value="1"/>
</dbReference>
<sequence length="352" mass="39548">MAWSLILSVNSFIQATLRALTMPVDVEEDEPDVQLGVEDIELNELGDSEFPLYFTERNNRLYQADTATSPYPLPVDTPENQRVNALHKALYQLIGRANYIGPVAEVLAPQEGPRKLAIDLGCGTGQWVMEMAREFPHVFFFGLDVVPIATRYPEDNVQFELHDIGEPMRWPNGSVDLIHARSIFMTVRDYSVIISEAARLLKSGGMFLSGEWGPFPAFHPTFPQAMGDPRDYVPGLDRFYRLLHSVLATRGIIHAVASTVHQRLDVSGAFTDIHEHIFYMPIGTWSPDPGTQILGKRNRAALTKFMNSIRPIFVAAGESEADLEQLYNECWTEMYGASGLVSVYYLVPARRI</sequence>
<dbReference type="Pfam" id="PF13847">
    <property type="entry name" value="Methyltransf_31"/>
    <property type="match status" value="1"/>
</dbReference>
<evidence type="ECO:0000313" key="4">
    <source>
        <dbReference type="Proteomes" id="UP001163850"/>
    </source>
</evidence>
<dbReference type="GO" id="GO:0032259">
    <property type="term" value="P:methylation"/>
    <property type="evidence" value="ECO:0007669"/>
    <property type="project" value="UniProtKB-KW"/>
</dbReference>
<dbReference type="EMBL" id="MU801961">
    <property type="protein sequence ID" value="KAJ3985459.1"/>
    <property type="molecule type" value="Genomic_DNA"/>
</dbReference>
<dbReference type="Gene3D" id="3.40.50.150">
    <property type="entry name" value="Vaccinia Virus protein VP39"/>
    <property type="match status" value="1"/>
</dbReference>
<keyword evidence="1" id="KW-0732">Signal</keyword>
<evidence type="ECO:0000256" key="1">
    <source>
        <dbReference type="SAM" id="SignalP"/>
    </source>
</evidence>
<name>A0AA38Q122_9AGAR</name>
<gene>
    <name evidence="3" type="ORF">F5890DRAFT_1509782</name>
</gene>
<dbReference type="Proteomes" id="UP001163850">
    <property type="component" value="Unassembled WGS sequence"/>
</dbReference>
<dbReference type="PANTHER" id="PTHR43591:SF110">
    <property type="entry name" value="RHODANESE DOMAIN-CONTAINING PROTEIN"/>
    <property type="match status" value="1"/>
</dbReference>
<feature type="chain" id="PRO_5041218034" evidence="1">
    <location>
        <begin position="20"/>
        <end position="352"/>
    </location>
</feature>
<reference evidence="3" key="1">
    <citation type="submission" date="2022-08" db="EMBL/GenBank/DDBJ databases">
        <authorList>
            <consortium name="DOE Joint Genome Institute"/>
            <person name="Min B."/>
            <person name="Riley R."/>
            <person name="Sierra-Patev S."/>
            <person name="Naranjo-Ortiz M."/>
            <person name="Looney B."/>
            <person name="Konkel Z."/>
            <person name="Slot J.C."/>
            <person name="Sakamoto Y."/>
            <person name="Steenwyk J.L."/>
            <person name="Rokas A."/>
            <person name="Carro J."/>
            <person name="Camarero S."/>
            <person name="Ferreira P."/>
            <person name="Molpeceres G."/>
            <person name="Ruiz-Duenas F.J."/>
            <person name="Serrano A."/>
            <person name="Henrissat B."/>
            <person name="Drula E."/>
            <person name="Hughes K.W."/>
            <person name="Mata J.L."/>
            <person name="Ishikawa N.K."/>
            <person name="Vargas-Isla R."/>
            <person name="Ushijima S."/>
            <person name="Smith C.A."/>
            <person name="Ahrendt S."/>
            <person name="Andreopoulos W."/>
            <person name="He G."/>
            <person name="Labutti K."/>
            <person name="Lipzen A."/>
            <person name="Ng V."/>
            <person name="Sandor L."/>
            <person name="Barry K."/>
            <person name="Martinez A.T."/>
            <person name="Xiao Y."/>
            <person name="Gibbons J.G."/>
            <person name="Terashima K."/>
            <person name="Hibbett D.S."/>
            <person name="Grigoriev I.V."/>
        </authorList>
    </citation>
    <scope>NUCLEOTIDE SEQUENCE</scope>
    <source>
        <strain evidence="3">TFB7829</strain>
    </source>
</reference>
<feature type="signal peptide" evidence="1">
    <location>
        <begin position="1"/>
        <end position="19"/>
    </location>
</feature>
<evidence type="ECO:0000313" key="3">
    <source>
        <dbReference type="EMBL" id="KAJ3985459.1"/>
    </source>
</evidence>
<accession>A0AA38Q122</accession>
<dbReference type="CDD" id="cd02440">
    <property type="entry name" value="AdoMet_MTases"/>
    <property type="match status" value="1"/>
</dbReference>
<dbReference type="SUPFAM" id="SSF53335">
    <property type="entry name" value="S-adenosyl-L-methionine-dependent methyltransferases"/>
    <property type="match status" value="1"/>
</dbReference>
<proteinExistence type="predicted"/>
<keyword evidence="3" id="KW-0489">Methyltransferase</keyword>
<feature type="domain" description="Methyltransferase" evidence="2">
    <location>
        <begin position="117"/>
        <end position="209"/>
    </location>
</feature>
<dbReference type="InterPro" id="IPR029063">
    <property type="entry name" value="SAM-dependent_MTases_sf"/>
</dbReference>
<dbReference type="AlphaFoldDB" id="A0AA38Q122"/>